<dbReference type="Pfam" id="PF22939">
    <property type="entry name" value="WHD_GPIID"/>
    <property type="match status" value="1"/>
</dbReference>
<dbReference type="PANTHER" id="PTHR10039">
    <property type="entry name" value="AMELOGENIN"/>
    <property type="match status" value="1"/>
</dbReference>
<protein>
    <recommendedName>
        <fullName evidence="2 4">GPI inositol-deacylase</fullName>
        <ecNumber evidence="4">3.1.-.-</ecNumber>
    </recommendedName>
</protein>
<comment type="similarity">
    <text evidence="4">Belongs to the GPI inositol-deacylase family.</text>
</comment>
<comment type="function">
    <text evidence="1 4">Involved in inositol deacylation of GPI-anchored proteins which plays important roles in the quality control and ER-associated degradation of GPI-anchored proteins.</text>
</comment>
<dbReference type="InterPro" id="IPR029058">
    <property type="entry name" value="AB_hydrolase_fold"/>
</dbReference>
<dbReference type="SUPFAM" id="SSF117289">
    <property type="entry name" value="Nucleoporin domain"/>
    <property type="match status" value="1"/>
</dbReference>
<dbReference type="SUPFAM" id="SSF50978">
    <property type="entry name" value="WD40 repeat-like"/>
    <property type="match status" value="1"/>
</dbReference>
<dbReference type="SMART" id="SM00320">
    <property type="entry name" value="WD40"/>
    <property type="match status" value="4"/>
</dbReference>
<keyword evidence="4" id="KW-0653">Protein transport</keyword>
<dbReference type="InterPro" id="IPR027417">
    <property type="entry name" value="P-loop_NTPase"/>
</dbReference>
<evidence type="ECO:0000259" key="7">
    <source>
        <dbReference type="Pfam" id="PF24883"/>
    </source>
</evidence>
<dbReference type="Gene3D" id="3.40.50.1820">
    <property type="entry name" value="alpha/beta hydrolase"/>
    <property type="match status" value="1"/>
</dbReference>
<dbReference type="EC" id="3.1.-.-" evidence="4"/>
<dbReference type="GO" id="GO:0015031">
    <property type="term" value="P:protein transport"/>
    <property type="evidence" value="ECO:0007669"/>
    <property type="project" value="UniProtKB-KW"/>
</dbReference>
<dbReference type="Proteomes" id="UP000799771">
    <property type="component" value="Unassembled WGS sequence"/>
</dbReference>
<dbReference type="GO" id="GO:0005789">
    <property type="term" value="C:endoplasmic reticulum membrane"/>
    <property type="evidence" value="ECO:0007669"/>
    <property type="project" value="UniProtKB-SubCell"/>
</dbReference>
<dbReference type="PANTHER" id="PTHR10039:SF16">
    <property type="entry name" value="GPI INOSITOL-DEACYLASE"/>
    <property type="match status" value="1"/>
</dbReference>
<evidence type="ECO:0000313" key="9">
    <source>
        <dbReference type="Proteomes" id="UP000799771"/>
    </source>
</evidence>
<keyword evidence="4" id="KW-0256">Endoplasmic reticulum</keyword>
<feature type="domain" description="GPI inositol-deacylase PGAP1-like alpha/beta" evidence="5">
    <location>
        <begin position="94"/>
        <end position="224"/>
    </location>
</feature>
<keyword evidence="9" id="KW-1185">Reference proteome</keyword>
<sequence length="1585" mass="178767">MASDLPFHQCTQCTQCSQVNIFSSRISEPATLSPNEKSPTFGREEQLRLDVRKRNSFIGRHFGPKRPQATEDDGKIGPLGLRPVFCAPESLIDIVFVHGLRGGSMKTWRLEEDQQFFWPQYWLPKEPELVNASIHTFGYDSDWGSTKPSILNVHDFGQSLYEELRTSPSLRHKPRTSPIILVGHSMGGLVIKKAYILAQQDRAHPELSERIRSIFFLATPHRGSDYAALLNGILKYCGMTGLTSSREYIRDITTGSTSTQLINNDFARYVEDLTIYSFCETLPTIKGSSGLIVDKTSATLGLNPRNEHVQYLHANHRDICKFRSKNDSNYIIIKNALAVAVEDSIRNVIPIINDKVSKDPMGEIQDLLRVTYISEEHHDKLEGSCQWIEDRDDFRTWIGMESRDVSSRLYRPSIFWVQANPGAGKTVLAAHVISQLEHSRLAYASYFFHLGEKSAQSLAGLLKSLAFQMANTNATIRTKLAQIHAIGASFDQDDARAIWTRIFMGGLFQVSMSTPQYWVIDAIDECIDYFELFTFLKAQKSRFPIRIFMTSRKLPDMSRLTRLLEGCDTAVIQIPINDTMKDIELYIRNRIADLPIDEEEERQELARQILAKADTSFLWVRLVLDELEGVYGYDSIMQVLQEIPAGMFSYYERAVTEMSGKKRELHIAKAILLWVMLTTRPLSVSELSHALQLDINVHLPSAKSAIEGLCGQLVSVDVHTGVVQPIHATAREFVLSEEAGEFRISKVQGHERIALTCLRLLVGPEMQPPRHRHLLAQKRATRSISGFADYAITQFSEHVFSASTESDQLFPVIDRFFRTTVLTWIEKVMDKKEAHGLTRTARNLQAYLARRAIYHSSVNCHVSNIETWTIDLSRVESSFGRAMISSPQSVYFLVPPLCPTQSAVFRQFGQPHDSLVLSGYRPSDWSDCVASIQFEDEIAAAIGCGTSHIAIGTESGKLDMYSSRTFQKEQTIHSEFPVELIRVDPFGCFIATCSRKFVQVWNVDNTLRWKTRIRSRCILLSSSQDMLIGVTHEGRSFQWNIDTGELVQEQLHIYQAPDSDTLSQKSIGKAPLYASLSPGFELLALAYRDSPVCIFEFGSGSLIGWAVDDRNRAPEHLFFNPNPDVGCLLVTYNESHLSLYDSWSGTLVESAEAEEHAILTSVTSSPDGRTFATMDILGHLRIWDFESLTLLYHVLTPSRSFSLLHYTSDGLGLVDVSDHEMKIWAPSALIRKTVEEETGSSDQKLVLAVTEGNFEKFQTSKINTLIAHPSRSMLFAGNYNGDVEVYRTNNNYEPSLLYSHKGVIVQCLAANNHDLIASADLHANVQVWRFDVSQTKYIELKDVVLQAHFSAPVSQLLFDASGKYLIISTNESDHVYSMEHGSHVGSMDSPIRDQSAWKWFIVPEREYNEHFLLIADHTITAYSAKDFPLISREICRVSDESMGKKIDSVTHIPDTLSIVVETPRSQAHALTSIFALPPWSSLVHESATVSTSMFPSELCAQFLGVNQASKRMVLLRPDLWVCSVDLKDLEARQYVQHFFVPEEYGSLHSSVHPIQTVDGDFAFCLYDKVVVVKNGLKFQTLRALE</sequence>
<keyword evidence="3" id="KW-0677">Repeat</keyword>
<dbReference type="InterPro" id="IPR054471">
    <property type="entry name" value="GPIID_WHD"/>
</dbReference>
<dbReference type="InterPro" id="IPR015943">
    <property type="entry name" value="WD40/YVTN_repeat-like_dom_sf"/>
</dbReference>
<evidence type="ECO:0000259" key="5">
    <source>
        <dbReference type="Pfam" id="PF07819"/>
    </source>
</evidence>
<dbReference type="OrthoDB" id="194358at2759"/>
<dbReference type="Pfam" id="PF07819">
    <property type="entry name" value="PGAP1"/>
    <property type="match status" value="1"/>
</dbReference>
<dbReference type="RefSeq" id="XP_033527547.1">
    <property type="nucleotide sequence ID" value="XM_033665470.1"/>
</dbReference>
<dbReference type="SUPFAM" id="SSF53474">
    <property type="entry name" value="alpha/beta-Hydrolases"/>
    <property type="match status" value="1"/>
</dbReference>
<evidence type="ECO:0000259" key="6">
    <source>
        <dbReference type="Pfam" id="PF22939"/>
    </source>
</evidence>
<dbReference type="Gene3D" id="3.40.50.300">
    <property type="entry name" value="P-loop containing nucleotide triphosphate hydrolases"/>
    <property type="match status" value="1"/>
</dbReference>
<keyword evidence="4" id="KW-0378">Hydrolase</keyword>
<dbReference type="InterPro" id="IPR012908">
    <property type="entry name" value="PGAP1-ab_dom-like"/>
</dbReference>
<dbReference type="InterPro" id="IPR056884">
    <property type="entry name" value="NPHP3-like_N"/>
</dbReference>
<keyword evidence="4" id="KW-0813">Transport</keyword>
<evidence type="ECO:0000313" key="8">
    <source>
        <dbReference type="EMBL" id="KAF2133160.1"/>
    </source>
</evidence>
<keyword evidence="4" id="KW-0472">Membrane</keyword>
<dbReference type="GO" id="GO:0016788">
    <property type="term" value="F:hydrolase activity, acting on ester bonds"/>
    <property type="evidence" value="ECO:0007669"/>
    <property type="project" value="InterPro"/>
</dbReference>
<dbReference type="Pfam" id="PF24883">
    <property type="entry name" value="NPHP3_N"/>
    <property type="match status" value="1"/>
</dbReference>
<evidence type="ECO:0000256" key="3">
    <source>
        <dbReference type="ARBA" id="ARBA00022737"/>
    </source>
</evidence>
<accession>A0A6A6AMZ7</accession>
<dbReference type="EMBL" id="ML977499">
    <property type="protein sequence ID" value="KAF2133160.1"/>
    <property type="molecule type" value="Genomic_DNA"/>
</dbReference>
<evidence type="ECO:0000256" key="4">
    <source>
        <dbReference type="RuleBase" id="RU365011"/>
    </source>
</evidence>
<dbReference type="GeneID" id="54405902"/>
<name>A0A6A6AMZ7_9PLEO</name>
<evidence type="ECO:0000256" key="2">
    <source>
        <dbReference type="ARBA" id="ARBA00015856"/>
    </source>
</evidence>
<reference evidence="8" key="1">
    <citation type="journal article" date="2020" name="Stud. Mycol.">
        <title>101 Dothideomycetes genomes: a test case for predicting lifestyles and emergence of pathogens.</title>
        <authorList>
            <person name="Haridas S."/>
            <person name="Albert R."/>
            <person name="Binder M."/>
            <person name="Bloem J."/>
            <person name="Labutti K."/>
            <person name="Salamov A."/>
            <person name="Andreopoulos B."/>
            <person name="Baker S."/>
            <person name="Barry K."/>
            <person name="Bills G."/>
            <person name="Bluhm B."/>
            <person name="Cannon C."/>
            <person name="Castanera R."/>
            <person name="Culley D."/>
            <person name="Daum C."/>
            <person name="Ezra D."/>
            <person name="Gonzalez J."/>
            <person name="Henrissat B."/>
            <person name="Kuo A."/>
            <person name="Liang C."/>
            <person name="Lipzen A."/>
            <person name="Lutzoni F."/>
            <person name="Magnuson J."/>
            <person name="Mondo S."/>
            <person name="Nolan M."/>
            <person name="Ohm R."/>
            <person name="Pangilinan J."/>
            <person name="Park H.-J."/>
            <person name="Ramirez L."/>
            <person name="Alfaro M."/>
            <person name="Sun H."/>
            <person name="Tritt A."/>
            <person name="Yoshinaga Y."/>
            <person name="Zwiers L.-H."/>
            <person name="Turgeon B."/>
            <person name="Goodwin S."/>
            <person name="Spatafora J."/>
            <person name="Crous P."/>
            <person name="Grigoriev I."/>
        </authorList>
    </citation>
    <scope>NUCLEOTIDE SEQUENCE</scope>
    <source>
        <strain evidence="8">CBS 119687</strain>
    </source>
</reference>
<feature type="domain" description="GPI inositol-deacylase winged helix" evidence="6">
    <location>
        <begin position="658"/>
        <end position="741"/>
    </location>
</feature>
<proteinExistence type="inferred from homology"/>
<gene>
    <name evidence="8" type="ORF">P153DRAFT_331614</name>
</gene>
<organism evidence="8 9">
    <name type="scientific">Dothidotthia symphoricarpi CBS 119687</name>
    <dbReference type="NCBI Taxonomy" id="1392245"/>
    <lineage>
        <taxon>Eukaryota</taxon>
        <taxon>Fungi</taxon>
        <taxon>Dikarya</taxon>
        <taxon>Ascomycota</taxon>
        <taxon>Pezizomycotina</taxon>
        <taxon>Dothideomycetes</taxon>
        <taxon>Pleosporomycetidae</taxon>
        <taxon>Pleosporales</taxon>
        <taxon>Dothidotthiaceae</taxon>
        <taxon>Dothidotthia</taxon>
    </lineage>
</organism>
<dbReference type="SUPFAM" id="SSF52540">
    <property type="entry name" value="P-loop containing nucleoside triphosphate hydrolases"/>
    <property type="match status" value="1"/>
</dbReference>
<dbReference type="InterPro" id="IPR001680">
    <property type="entry name" value="WD40_rpt"/>
</dbReference>
<comment type="subcellular location">
    <subcellularLocation>
        <location evidence="4">Endoplasmic reticulum membrane</location>
    </subcellularLocation>
</comment>
<dbReference type="Gene3D" id="2.130.10.10">
    <property type="entry name" value="YVTN repeat-like/Quinoprotein amine dehydrogenase"/>
    <property type="match status" value="2"/>
</dbReference>
<evidence type="ECO:0000256" key="1">
    <source>
        <dbReference type="ARBA" id="ARBA00003496"/>
    </source>
</evidence>
<feature type="domain" description="Nephrocystin 3-like N-terminal" evidence="7">
    <location>
        <begin position="383"/>
        <end position="552"/>
    </location>
</feature>
<dbReference type="InterPro" id="IPR036322">
    <property type="entry name" value="WD40_repeat_dom_sf"/>
</dbReference>